<dbReference type="RefSeq" id="WP_090098310.1">
    <property type="nucleotide sequence ID" value="NZ_FNIX01000006.1"/>
</dbReference>
<dbReference type="SUPFAM" id="SSF69318">
    <property type="entry name" value="Integrin alpha N-terminal domain"/>
    <property type="match status" value="1"/>
</dbReference>
<feature type="signal peptide" evidence="2">
    <location>
        <begin position="1"/>
        <end position="28"/>
    </location>
</feature>
<organism evidence="3 4">
    <name type="scientific">Lentzea jiangxiensis</name>
    <dbReference type="NCBI Taxonomy" id="641025"/>
    <lineage>
        <taxon>Bacteria</taxon>
        <taxon>Bacillati</taxon>
        <taxon>Actinomycetota</taxon>
        <taxon>Actinomycetes</taxon>
        <taxon>Pseudonocardiales</taxon>
        <taxon>Pseudonocardiaceae</taxon>
        <taxon>Lentzea</taxon>
    </lineage>
</organism>
<keyword evidence="1 2" id="KW-0732">Signal</keyword>
<dbReference type="PANTHER" id="PTHR46580">
    <property type="entry name" value="SENSOR KINASE-RELATED"/>
    <property type="match status" value="1"/>
</dbReference>
<dbReference type="InterPro" id="IPR038765">
    <property type="entry name" value="Papain-like_cys_pep_sf"/>
</dbReference>
<proteinExistence type="predicted"/>
<dbReference type="Proteomes" id="UP000199691">
    <property type="component" value="Unassembled WGS sequence"/>
</dbReference>
<feature type="chain" id="PRO_5038916893" evidence="2">
    <location>
        <begin position="29"/>
        <end position="430"/>
    </location>
</feature>
<accession>A0A1H0QYP7</accession>
<dbReference type="OrthoDB" id="9815928at2"/>
<dbReference type="Gene3D" id="2.115.10.10">
    <property type="entry name" value="Tachylectin 2"/>
    <property type="match status" value="1"/>
</dbReference>
<dbReference type="PANTHER" id="PTHR46580:SF4">
    <property type="entry name" value="ATP_GTP-BINDING PROTEIN"/>
    <property type="match status" value="1"/>
</dbReference>
<dbReference type="AlphaFoldDB" id="A0A1H0QYP7"/>
<protein>
    <submittedName>
        <fullName evidence="3">Repeat domain-containing protein</fullName>
    </submittedName>
</protein>
<dbReference type="InterPro" id="IPR028994">
    <property type="entry name" value="Integrin_alpha_N"/>
</dbReference>
<gene>
    <name evidence="3" type="ORF">SAMN05421507_10662</name>
</gene>
<evidence type="ECO:0000313" key="3">
    <source>
        <dbReference type="EMBL" id="SDP22029.1"/>
    </source>
</evidence>
<dbReference type="Gene3D" id="3.90.1720.10">
    <property type="entry name" value="endopeptidase domain like (from Nostoc punctiforme)"/>
    <property type="match status" value="1"/>
</dbReference>
<reference evidence="4" key="1">
    <citation type="submission" date="2016-10" db="EMBL/GenBank/DDBJ databases">
        <authorList>
            <person name="Varghese N."/>
            <person name="Submissions S."/>
        </authorList>
    </citation>
    <scope>NUCLEOTIDE SEQUENCE [LARGE SCALE GENOMIC DNA]</scope>
    <source>
        <strain evidence="4">CGMCC 4.6609</strain>
    </source>
</reference>
<evidence type="ECO:0000256" key="1">
    <source>
        <dbReference type="ARBA" id="ARBA00022729"/>
    </source>
</evidence>
<dbReference type="EMBL" id="FNIX01000006">
    <property type="protein sequence ID" value="SDP22029.1"/>
    <property type="molecule type" value="Genomic_DNA"/>
</dbReference>
<dbReference type="SUPFAM" id="SSF54001">
    <property type="entry name" value="Cysteine proteinases"/>
    <property type="match status" value="1"/>
</dbReference>
<keyword evidence="4" id="KW-1185">Reference proteome</keyword>
<dbReference type="STRING" id="641025.SAMN05421507_10662"/>
<dbReference type="Pfam" id="PF13517">
    <property type="entry name" value="FG-GAP_3"/>
    <property type="match status" value="2"/>
</dbReference>
<dbReference type="InterPro" id="IPR013517">
    <property type="entry name" value="FG-GAP"/>
</dbReference>
<sequence>MRNTNKAFVSAVLLAATFTSVLLPSAGAAPAKPDAAVVYSEADFSTMATITRAEVMARAKTWVDARVPYSMSAARDGWRTDCSGFVSMAWNLSKPGLSTVTLVGSNVTHRITKDELLPGDILIKGGAGTEGAAGHVRLFGGWLDSARTRYWVYEQTPPIATYNEYTWSATAAEYPPYRYNNIVGGSGRGNADITGDGKGDLFAVYQDKLRYYFGDGSGNLHWGSEGGVGWGGLGEVAMGDVNGDGKGDLIAEAGGKLRYFYGDGSGNLHWASEGGTGWEAVKHLNLEDVNGDNKADIVGVVGDKLRYYYGDGTGNFHFHSEGGIGWGALSKLEAGDVNGDGRADLIAVAGDQLRYFYGDGNGNFHWGSEGGTGWGSLGHIAVTDMNGDGKGDLLTVAGDKLRYYYGDGSGNFHWGHEGGAGWSALTRFAG</sequence>
<name>A0A1H0QYP7_9PSEU</name>
<evidence type="ECO:0000313" key="4">
    <source>
        <dbReference type="Proteomes" id="UP000199691"/>
    </source>
</evidence>
<evidence type="ECO:0000256" key="2">
    <source>
        <dbReference type="SAM" id="SignalP"/>
    </source>
</evidence>